<sequence>MRESDYSSHWFSIYRIQTLIPTLLQQYLNLEQAVSVAIFVLGGQSINNDILKILGINQTIFLGMIICGSFLMVTAAVGVTAAYSKNHCLAFIIDELYTKGQSVLCSSSCPCSADKNKWPAEIQKGMVTEASGSNEYSDCPSYNPSNYEREKVLPVIIALEKAFQCSGICTVPPYLLFSNVELGPPTGNCKDELTKWIQENSNIYAGFLMFVGILGMIGFSFSFLIFYMKKKGLSTNQLFKFQKMT</sequence>
<reference evidence="2 3" key="1">
    <citation type="submission" date="2014-06" db="EMBL/GenBank/DDBJ databases">
        <authorList>
            <person name="Swart Estienne"/>
        </authorList>
    </citation>
    <scope>NUCLEOTIDE SEQUENCE [LARGE SCALE GENOMIC DNA]</scope>
    <source>
        <strain evidence="2 3">130c</strain>
    </source>
</reference>
<evidence type="ECO:0000256" key="1">
    <source>
        <dbReference type="SAM" id="Phobius"/>
    </source>
</evidence>
<evidence type="ECO:0000313" key="3">
    <source>
        <dbReference type="Proteomes" id="UP000039865"/>
    </source>
</evidence>
<keyword evidence="1" id="KW-0472">Membrane</keyword>
<gene>
    <name evidence="2" type="primary">Contig14346.g15281</name>
    <name evidence="2" type="ORF">STYLEM_20278</name>
</gene>
<dbReference type="OMA" id="KSPCECY"/>
<organism evidence="2 3">
    <name type="scientific">Stylonychia lemnae</name>
    <name type="common">Ciliate</name>
    <dbReference type="NCBI Taxonomy" id="5949"/>
    <lineage>
        <taxon>Eukaryota</taxon>
        <taxon>Sar</taxon>
        <taxon>Alveolata</taxon>
        <taxon>Ciliophora</taxon>
        <taxon>Intramacronucleata</taxon>
        <taxon>Spirotrichea</taxon>
        <taxon>Stichotrichia</taxon>
        <taxon>Sporadotrichida</taxon>
        <taxon>Oxytrichidae</taxon>
        <taxon>Stylonychinae</taxon>
        <taxon>Stylonychia</taxon>
    </lineage>
</organism>
<accession>A0A078BD36</accession>
<feature type="transmembrane region" description="Helical" evidence="1">
    <location>
        <begin position="203"/>
        <end position="227"/>
    </location>
</feature>
<dbReference type="AlphaFoldDB" id="A0A078BD36"/>
<evidence type="ECO:0000313" key="2">
    <source>
        <dbReference type="EMBL" id="CDW91127.1"/>
    </source>
</evidence>
<proteinExistence type="predicted"/>
<name>A0A078BD36_STYLE</name>
<keyword evidence="1" id="KW-0812">Transmembrane</keyword>
<protein>
    <submittedName>
        <fullName evidence="2">Tetraspanin family protein</fullName>
    </submittedName>
</protein>
<keyword evidence="3" id="KW-1185">Reference proteome</keyword>
<dbReference type="EMBL" id="CCKQ01019118">
    <property type="protein sequence ID" value="CDW91127.1"/>
    <property type="molecule type" value="Genomic_DNA"/>
</dbReference>
<dbReference type="Proteomes" id="UP000039865">
    <property type="component" value="Unassembled WGS sequence"/>
</dbReference>
<dbReference type="InParanoid" id="A0A078BD36"/>
<keyword evidence="1" id="KW-1133">Transmembrane helix</keyword>
<feature type="transmembrane region" description="Helical" evidence="1">
    <location>
        <begin position="60"/>
        <end position="83"/>
    </location>
</feature>